<dbReference type="InterPro" id="IPR001841">
    <property type="entry name" value="Znf_RING"/>
</dbReference>
<dbReference type="Proteomes" id="UP000024837">
    <property type="component" value="Unassembled WGS sequence"/>
</dbReference>
<dbReference type="GO" id="GO:0008270">
    <property type="term" value="F:zinc ion binding"/>
    <property type="evidence" value="ECO:0007669"/>
    <property type="project" value="UniProtKB-KW"/>
</dbReference>
<dbReference type="OrthoDB" id="654191at2759"/>
<evidence type="ECO:0000256" key="3">
    <source>
        <dbReference type="ARBA" id="ARBA00004906"/>
    </source>
</evidence>
<evidence type="ECO:0000256" key="2">
    <source>
        <dbReference type="ARBA" id="ARBA00004123"/>
    </source>
</evidence>
<feature type="compositionally biased region" description="Low complexity" evidence="17">
    <location>
        <begin position="241"/>
        <end position="258"/>
    </location>
</feature>
<evidence type="ECO:0000256" key="17">
    <source>
        <dbReference type="SAM" id="MobiDB-lite"/>
    </source>
</evidence>
<feature type="region of interest" description="Disordered" evidence="17">
    <location>
        <begin position="234"/>
        <end position="267"/>
    </location>
</feature>
<feature type="domain" description="RING-type" evidence="18">
    <location>
        <begin position="669"/>
        <end position="707"/>
    </location>
</feature>
<dbReference type="InterPro" id="IPR013956">
    <property type="entry name" value="E3_ubiquit_lig_Bre1"/>
</dbReference>
<dbReference type="UniPathway" id="UPA00143"/>
<dbReference type="GO" id="GO:0005634">
    <property type="term" value="C:nucleus"/>
    <property type="evidence" value="ECO:0007669"/>
    <property type="project" value="UniProtKB-SubCell"/>
</dbReference>
<dbReference type="SMART" id="SM00184">
    <property type="entry name" value="RING"/>
    <property type="match status" value="1"/>
</dbReference>
<evidence type="ECO:0000256" key="10">
    <source>
        <dbReference type="ARBA" id="ARBA00022853"/>
    </source>
</evidence>
<keyword evidence="9 15" id="KW-0862">Zinc</keyword>
<evidence type="ECO:0000256" key="9">
    <source>
        <dbReference type="ARBA" id="ARBA00022833"/>
    </source>
</evidence>
<gene>
    <name evidence="19" type="ORF">DRE_05182</name>
</gene>
<keyword evidence="12 15" id="KW-0539">Nucleus</keyword>
<dbReference type="PANTHER" id="PTHR23163">
    <property type="entry name" value="RING FINGER PROTEIN-RELATED"/>
    <property type="match status" value="1"/>
</dbReference>
<keyword evidence="6 15" id="KW-0479">Metal-binding</keyword>
<dbReference type="GO" id="GO:0061630">
    <property type="term" value="F:ubiquitin protein ligase activity"/>
    <property type="evidence" value="ECO:0007669"/>
    <property type="project" value="UniProtKB-EC"/>
</dbReference>
<protein>
    <recommendedName>
        <fullName evidence="15">E3 ubiquitin protein ligase</fullName>
        <ecNumber evidence="15">2.3.2.27</ecNumber>
    </recommendedName>
</protein>
<dbReference type="GO" id="GO:0016567">
    <property type="term" value="P:protein ubiquitination"/>
    <property type="evidence" value="ECO:0007669"/>
    <property type="project" value="UniProtKB-UniRule"/>
</dbReference>
<evidence type="ECO:0000256" key="4">
    <source>
        <dbReference type="ARBA" id="ARBA00005555"/>
    </source>
</evidence>
<evidence type="ECO:0000313" key="20">
    <source>
        <dbReference type="Proteomes" id="UP000024837"/>
    </source>
</evidence>
<keyword evidence="20" id="KW-1185">Reference proteome</keyword>
<dbReference type="InterPro" id="IPR058643">
    <property type="entry name" value="BRE1-like_CC"/>
</dbReference>
<dbReference type="PROSITE" id="PS50089">
    <property type="entry name" value="ZF_RING_2"/>
    <property type="match status" value="1"/>
</dbReference>
<keyword evidence="5 15" id="KW-0808">Transferase</keyword>
<evidence type="ECO:0000313" key="19">
    <source>
        <dbReference type="EMBL" id="EWC45621.1"/>
    </source>
</evidence>
<keyword evidence="10 15" id="KW-0156">Chromatin regulator</keyword>
<evidence type="ECO:0000256" key="16">
    <source>
        <dbReference type="SAM" id="Coils"/>
    </source>
</evidence>
<feature type="coiled-coil region" evidence="16">
    <location>
        <begin position="563"/>
        <end position="646"/>
    </location>
</feature>
<keyword evidence="8 15" id="KW-0833">Ubl conjugation pathway</keyword>
<evidence type="ECO:0000256" key="7">
    <source>
        <dbReference type="ARBA" id="ARBA00022771"/>
    </source>
</evidence>
<proteinExistence type="inferred from homology"/>
<comment type="catalytic activity">
    <reaction evidence="1 15">
        <text>S-ubiquitinyl-[E2 ubiquitin-conjugating enzyme]-L-cysteine + [acceptor protein]-L-lysine = [E2 ubiquitin-conjugating enzyme]-L-cysteine + N(6)-ubiquitinyl-[acceptor protein]-L-lysine.</text>
        <dbReference type="EC" id="2.3.2.27"/>
    </reaction>
</comment>
<evidence type="ECO:0000256" key="1">
    <source>
        <dbReference type="ARBA" id="ARBA00000900"/>
    </source>
</evidence>
<evidence type="ECO:0000259" key="18">
    <source>
        <dbReference type="PROSITE" id="PS50089"/>
    </source>
</evidence>
<evidence type="ECO:0000256" key="13">
    <source>
        <dbReference type="ARBA" id="ARBA00059679"/>
    </source>
</evidence>
<dbReference type="Pfam" id="PF13920">
    <property type="entry name" value="zf-C3HC4_3"/>
    <property type="match status" value="1"/>
</dbReference>
<feature type="region of interest" description="Disordered" evidence="17">
    <location>
        <begin position="1"/>
        <end position="50"/>
    </location>
</feature>
<comment type="function">
    <text evidence="13">E3 ubiquitin-protein ligase that mediates monoubiquitination of histone H2B to form H2BK123ub1. H2BK123ub1 gives a specific tag for epigenetic transcriptional activation and is also a prerequisite for H3K4me and H3K79me formation.</text>
</comment>
<feature type="coiled-coil region" evidence="16">
    <location>
        <begin position="188"/>
        <end position="229"/>
    </location>
</feature>
<reference evidence="19 20" key="1">
    <citation type="submission" date="2013-05" db="EMBL/GenBank/DDBJ databases">
        <title>Drechslerella stenobrocha genome reveals carnivorous origination and mechanical trapping mechanism of predatory fungi.</title>
        <authorList>
            <person name="Liu X."/>
            <person name="Zhang W."/>
            <person name="Liu K."/>
        </authorList>
    </citation>
    <scope>NUCLEOTIDE SEQUENCE [LARGE SCALE GENOMIC DNA]</scope>
    <source>
        <strain evidence="19 20">248</strain>
    </source>
</reference>
<sequence length="721" mass="82016">MTAAIADSKSPLIPALRKQPVMEDRNDAATDEIPPSKRQAMTASDEPQAQEDVVNFQKEAIYRQMKSYKREKELTETRLEELQKRCVYHDDHLRIVDSWWDQLLDEIRVLVDSDLLSRTQQNGDAHDHIPQSLLFADAETFSQHLAKKQDSIKETLSRLFQRVKSRDDTANEKIPKLQKRISELLATEKLHKVELDRITQEKDDAEQQLTKAAIRYLQAEKKLDRLRSQTVAKVEHQAVTSSSSNGTATKESSSSSKSKSTDGQVADAELARKEAEAIASKQEKEIKQLQAEVSRLQEQCTNFSLKIVRLSEEDIIGSETYKNARLRLEDVVGKLNHLEALNVTLSRENESLQGERMAFKKNILEEQTNAIGEANTQIAKCEADLARIRAFRDQLHAEVHTQRIAADKPSSDHSEELKRLVESQMEKIASLEGEVQRLRIEAGQDPIPPAEEIANLSHEELIDGISKLRASHNILENEFKSIESAWKKAHDLSKAKFDDLKTLQDTVIKLKQDKIRNEQKVFEAVKLKEGAMDKARLFQNQHEKASEIIMNLKNSDKKQTSLIANLEKQLAELRLLNNQSLLSQKSAHTTNSEQKNTVEALQKQINVVKEQLKSAEDKTRVESSRRMNAENDLEKTLVRLNALEQSVKVFNSDQNEESTLEGFRSMIRCGVCRTGQKSRVIKACGHLFCKDCIEDRIITRNRKCPHCGRQFAATDVLSIVL</sequence>
<dbReference type="CDD" id="cd16499">
    <property type="entry name" value="RING-HC_Bre1-like"/>
    <property type="match status" value="1"/>
</dbReference>
<dbReference type="GO" id="GO:0006325">
    <property type="term" value="P:chromatin organization"/>
    <property type="evidence" value="ECO:0007669"/>
    <property type="project" value="UniProtKB-KW"/>
</dbReference>
<feature type="coiled-coil region" evidence="16">
    <location>
        <begin position="58"/>
        <end position="85"/>
    </location>
</feature>
<dbReference type="InterPro" id="IPR013083">
    <property type="entry name" value="Znf_RING/FYVE/PHD"/>
</dbReference>
<keyword evidence="7 14" id="KW-0863">Zinc-finger</keyword>
<evidence type="ECO:0000256" key="14">
    <source>
        <dbReference type="PROSITE-ProRule" id="PRU00175"/>
    </source>
</evidence>
<dbReference type="PANTHER" id="PTHR23163:SF0">
    <property type="entry name" value="E3 UBIQUITIN-PROTEIN LIGASE BRE1"/>
    <property type="match status" value="1"/>
</dbReference>
<evidence type="ECO:0000256" key="15">
    <source>
        <dbReference type="RuleBase" id="RU365038"/>
    </source>
</evidence>
<evidence type="ECO:0000256" key="8">
    <source>
        <dbReference type="ARBA" id="ARBA00022786"/>
    </source>
</evidence>
<dbReference type="Gene3D" id="3.30.40.10">
    <property type="entry name" value="Zinc/RING finger domain, C3HC4 (zinc finger)"/>
    <property type="match status" value="1"/>
</dbReference>
<comment type="subcellular location">
    <subcellularLocation>
        <location evidence="2 15">Nucleus</location>
    </subcellularLocation>
</comment>
<evidence type="ECO:0000256" key="6">
    <source>
        <dbReference type="ARBA" id="ARBA00022723"/>
    </source>
</evidence>
<dbReference type="SUPFAM" id="SSF57850">
    <property type="entry name" value="RING/U-box"/>
    <property type="match status" value="1"/>
</dbReference>
<dbReference type="EC" id="2.3.2.27" evidence="15"/>
<dbReference type="Pfam" id="PF26095">
    <property type="entry name" value="CC_Bre1"/>
    <property type="match status" value="1"/>
</dbReference>
<dbReference type="HOGENOM" id="CLU_019713_2_0_1"/>
<evidence type="ECO:0000256" key="12">
    <source>
        <dbReference type="ARBA" id="ARBA00023242"/>
    </source>
</evidence>
<organism evidence="19 20">
    <name type="scientific">Drechslerella stenobrocha 248</name>
    <dbReference type="NCBI Taxonomy" id="1043628"/>
    <lineage>
        <taxon>Eukaryota</taxon>
        <taxon>Fungi</taxon>
        <taxon>Dikarya</taxon>
        <taxon>Ascomycota</taxon>
        <taxon>Pezizomycotina</taxon>
        <taxon>Orbiliomycetes</taxon>
        <taxon>Orbiliales</taxon>
        <taxon>Orbiliaceae</taxon>
        <taxon>Drechslerella</taxon>
    </lineage>
</organism>
<comment type="pathway">
    <text evidence="3 15">Protein modification; protein ubiquitination.</text>
</comment>
<dbReference type="PROSITE" id="PS00518">
    <property type="entry name" value="ZF_RING_1"/>
    <property type="match status" value="1"/>
</dbReference>
<dbReference type="GO" id="GO:0033503">
    <property type="term" value="C:HULC complex"/>
    <property type="evidence" value="ECO:0007669"/>
    <property type="project" value="TreeGrafter"/>
</dbReference>
<comment type="similarity">
    <text evidence="4 15">Belongs to the BRE1 family.</text>
</comment>
<dbReference type="Pfam" id="PF08647">
    <property type="entry name" value="BRE1"/>
    <property type="match status" value="1"/>
</dbReference>
<evidence type="ECO:0000256" key="11">
    <source>
        <dbReference type="ARBA" id="ARBA00023054"/>
    </source>
</evidence>
<evidence type="ECO:0000256" key="5">
    <source>
        <dbReference type="ARBA" id="ARBA00022679"/>
    </source>
</evidence>
<dbReference type="AlphaFoldDB" id="W7HNJ9"/>
<feature type="coiled-coil region" evidence="16">
    <location>
        <begin position="414"/>
        <end position="441"/>
    </location>
</feature>
<keyword evidence="11 15" id="KW-0175">Coiled coil</keyword>
<dbReference type="EMBL" id="KI966425">
    <property type="protein sequence ID" value="EWC45621.1"/>
    <property type="molecule type" value="Genomic_DNA"/>
</dbReference>
<accession>W7HNJ9</accession>
<dbReference type="InterPro" id="IPR017907">
    <property type="entry name" value="Znf_RING_CS"/>
</dbReference>
<name>W7HNJ9_9PEZI</name>